<evidence type="ECO:0008006" key="3">
    <source>
        <dbReference type="Google" id="ProtNLM"/>
    </source>
</evidence>
<comment type="caution">
    <text evidence="1">The sequence shown here is derived from an EMBL/GenBank/DDBJ whole genome shotgun (WGS) entry which is preliminary data.</text>
</comment>
<proteinExistence type="predicted"/>
<evidence type="ECO:0000313" key="1">
    <source>
        <dbReference type="EMBL" id="KAF2269336.1"/>
    </source>
</evidence>
<gene>
    <name evidence="1" type="ORF">CC78DRAFT_574898</name>
</gene>
<dbReference type="Gene3D" id="3.40.50.150">
    <property type="entry name" value="Vaccinia Virus protein VP39"/>
    <property type="match status" value="1"/>
</dbReference>
<dbReference type="OrthoDB" id="1535081at2759"/>
<dbReference type="AlphaFoldDB" id="A0A9P4N9X5"/>
<dbReference type="InterPro" id="IPR029063">
    <property type="entry name" value="SAM-dependent_MTases_sf"/>
</dbReference>
<protein>
    <recommendedName>
        <fullName evidence="3">O-methyltransferase domain-containing protein</fullName>
    </recommendedName>
</protein>
<accession>A0A9P4N9X5</accession>
<keyword evidence="2" id="KW-1185">Reference proteome</keyword>
<dbReference type="Proteomes" id="UP000800093">
    <property type="component" value="Unassembled WGS sequence"/>
</dbReference>
<organism evidence="1 2">
    <name type="scientific">Lojkania enalia</name>
    <dbReference type="NCBI Taxonomy" id="147567"/>
    <lineage>
        <taxon>Eukaryota</taxon>
        <taxon>Fungi</taxon>
        <taxon>Dikarya</taxon>
        <taxon>Ascomycota</taxon>
        <taxon>Pezizomycotina</taxon>
        <taxon>Dothideomycetes</taxon>
        <taxon>Pleosporomycetidae</taxon>
        <taxon>Pleosporales</taxon>
        <taxon>Pleosporales incertae sedis</taxon>
        <taxon>Lojkania</taxon>
    </lineage>
</organism>
<evidence type="ECO:0000313" key="2">
    <source>
        <dbReference type="Proteomes" id="UP000800093"/>
    </source>
</evidence>
<dbReference type="EMBL" id="ML986582">
    <property type="protein sequence ID" value="KAF2269336.1"/>
    <property type="molecule type" value="Genomic_DNA"/>
</dbReference>
<reference evidence="2" key="1">
    <citation type="journal article" date="2020" name="Stud. Mycol.">
        <title>101 Dothideomycetes genomes: A test case for predicting lifestyles and emergence of pathogens.</title>
        <authorList>
            <person name="Haridas S."/>
            <person name="Albert R."/>
            <person name="Binder M."/>
            <person name="Bloem J."/>
            <person name="LaButti K."/>
            <person name="Salamov A."/>
            <person name="Andreopoulos B."/>
            <person name="Baker S."/>
            <person name="Barry K."/>
            <person name="Bills G."/>
            <person name="Bluhm B."/>
            <person name="Cannon C."/>
            <person name="Castanera R."/>
            <person name="Culley D."/>
            <person name="Daum C."/>
            <person name="Ezra D."/>
            <person name="Gonzalez J."/>
            <person name="Henrissat B."/>
            <person name="Kuo A."/>
            <person name="Liang C."/>
            <person name="Lipzen A."/>
            <person name="Lutzoni F."/>
            <person name="Magnuson J."/>
            <person name="Mondo S."/>
            <person name="Nolan M."/>
            <person name="Ohm R."/>
            <person name="Pangilinan J."/>
            <person name="Park H.-J."/>
            <person name="Ramirez L."/>
            <person name="Alfaro M."/>
            <person name="Sun H."/>
            <person name="Tritt A."/>
            <person name="Yoshinaga Y."/>
            <person name="Zwiers L.-H."/>
            <person name="Turgeon B."/>
            <person name="Goodwin S."/>
            <person name="Spatafora J."/>
            <person name="Crous P."/>
            <person name="Grigoriev I."/>
        </authorList>
    </citation>
    <scope>NUCLEOTIDE SEQUENCE [LARGE SCALE GENOMIC DNA]</scope>
    <source>
        <strain evidence="2">CBS 304.66</strain>
    </source>
</reference>
<name>A0A9P4N9X5_9PLEO</name>
<sequence length="90" mass="9933">MGSQRMSQSNTSDILLADMNNNAGGDLTNFQKSLGIPGHLIFADLPAIFDKANEVLDDVEGIGYYFFQSHSMALKGAKAYYLFSTLHDWP</sequence>